<evidence type="ECO:0000313" key="1">
    <source>
        <dbReference type="EMBL" id="PDQ22634.1"/>
    </source>
</evidence>
<proteinExistence type="predicted"/>
<accession>A0A2A6FLC7</accession>
<evidence type="ECO:0000313" key="2">
    <source>
        <dbReference type="Proteomes" id="UP000219182"/>
    </source>
</evidence>
<name>A0A2A6FLC7_9HYPH</name>
<dbReference type="Proteomes" id="UP000219182">
    <property type="component" value="Unassembled WGS sequence"/>
</dbReference>
<comment type="caution">
    <text evidence="1">The sequence shown here is derived from an EMBL/GenBank/DDBJ whole genome shotgun (WGS) entry which is preliminary data.</text>
</comment>
<dbReference type="AlphaFoldDB" id="A0A2A6FLC7"/>
<keyword evidence="2" id="KW-1185">Reference proteome</keyword>
<organism evidence="1 2">
    <name type="scientific">Mesorhizobium sanjuanii</name>
    <dbReference type="NCBI Taxonomy" id="2037900"/>
    <lineage>
        <taxon>Bacteria</taxon>
        <taxon>Pseudomonadati</taxon>
        <taxon>Pseudomonadota</taxon>
        <taxon>Alphaproteobacteria</taxon>
        <taxon>Hyphomicrobiales</taxon>
        <taxon>Phyllobacteriaceae</taxon>
        <taxon>Mesorhizobium</taxon>
    </lineage>
</organism>
<gene>
    <name evidence="1" type="ORF">CN311_02720</name>
</gene>
<protein>
    <submittedName>
        <fullName evidence="1">Uncharacterized protein</fullName>
    </submittedName>
</protein>
<sequence length="107" mass="11409">MDPDPAGAITVVITHEVKAGEFGAAHVRPAFEITGSAGAGLEADDLARRRQRIVPFTAALKANVNDHGIGTLFFRAKGTPAFGVERHAGKRPIRRSWSGLHSLIGRD</sequence>
<reference evidence="1 2" key="1">
    <citation type="submission" date="2017-09" db="EMBL/GenBank/DDBJ databases">
        <title>Mesorhizobum sanjuanii sp. nov. isolated from nodules of Lotus tenuis in saline-alkaline lowlands of Flooding Pampa.</title>
        <authorList>
            <person name="Sannazzaro A.I."/>
            <person name="Torres Tejerizo G.A."/>
            <person name="Fontana F."/>
            <person name="Cumpa Velazquez L.M."/>
            <person name="Hansen L."/>
            <person name="Pistorio M."/>
            <person name="Estrella M.J."/>
        </authorList>
    </citation>
    <scope>NUCLEOTIDE SEQUENCE [LARGE SCALE GENOMIC DNA]</scope>
    <source>
        <strain evidence="1 2">BSA136</strain>
    </source>
</reference>
<dbReference type="EMBL" id="NWQG01000012">
    <property type="protein sequence ID" value="PDQ22634.1"/>
    <property type="molecule type" value="Genomic_DNA"/>
</dbReference>